<proteinExistence type="predicted"/>
<evidence type="ECO:0000313" key="2">
    <source>
        <dbReference type="Proteomes" id="UP000658127"/>
    </source>
</evidence>
<dbReference type="Proteomes" id="UP000658127">
    <property type="component" value="Unassembled WGS sequence"/>
</dbReference>
<accession>A0ABQ2K4L6</accession>
<name>A0ABQ2K4L6_9NOCA</name>
<evidence type="ECO:0000313" key="1">
    <source>
        <dbReference type="EMBL" id="GGN66201.1"/>
    </source>
</evidence>
<protein>
    <submittedName>
        <fullName evidence="1">Uncharacterized protein</fullName>
    </submittedName>
</protein>
<keyword evidence="2" id="KW-1185">Reference proteome</keyword>
<comment type="caution">
    <text evidence="1">The sequence shown here is derived from an EMBL/GenBank/DDBJ whole genome shotgun (WGS) entry which is preliminary data.</text>
</comment>
<reference evidence="2" key="1">
    <citation type="journal article" date="2019" name="Int. J. Syst. Evol. Microbiol.">
        <title>The Global Catalogue of Microorganisms (GCM) 10K type strain sequencing project: providing services to taxonomists for standard genome sequencing and annotation.</title>
        <authorList>
            <consortium name="The Broad Institute Genomics Platform"/>
            <consortium name="The Broad Institute Genome Sequencing Center for Infectious Disease"/>
            <person name="Wu L."/>
            <person name="Ma J."/>
        </authorList>
    </citation>
    <scope>NUCLEOTIDE SEQUENCE [LARGE SCALE GENOMIC DNA]</scope>
    <source>
        <strain evidence="2">CGMCC 4.7329</strain>
    </source>
</reference>
<sequence>MRAVVEEAGYHHRRFTQREHIASKQDSPWISTSKLPETAFGKYDGGSGIVAIDLSKVGSFTDVSAGFPGKGRLDFYARKDLEVLIYQHVPPEAIIGFWQ</sequence>
<dbReference type="EMBL" id="BMNE01000001">
    <property type="protein sequence ID" value="GGN66201.1"/>
    <property type="molecule type" value="Genomic_DNA"/>
</dbReference>
<organism evidence="1 2">
    <name type="scientific">Nocardia rhizosphaerihabitans</name>
    <dbReference type="NCBI Taxonomy" id="1691570"/>
    <lineage>
        <taxon>Bacteria</taxon>
        <taxon>Bacillati</taxon>
        <taxon>Actinomycetota</taxon>
        <taxon>Actinomycetes</taxon>
        <taxon>Mycobacteriales</taxon>
        <taxon>Nocardiaceae</taxon>
        <taxon>Nocardia</taxon>
    </lineage>
</organism>
<gene>
    <name evidence="1" type="ORF">GCM10011610_00920</name>
</gene>